<gene>
    <name evidence="1" type="ORF">GCM10011320_02810</name>
</gene>
<accession>A0A917NGI9</accession>
<dbReference type="EMBL" id="BMKW01000001">
    <property type="protein sequence ID" value="GGI99450.1"/>
    <property type="molecule type" value="Genomic_DNA"/>
</dbReference>
<evidence type="ECO:0000313" key="1">
    <source>
        <dbReference type="EMBL" id="GGI99450.1"/>
    </source>
</evidence>
<reference evidence="1" key="1">
    <citation type="journal article" date="2014" name="Int. J. Syst. Evol. Microbiol.">
        <title>Complete genome sequence of Corynebacterium casei LMG S-19264T (=DSM 44701T), isolated from a smear-ripened cheese.</title>
        <authorList>
            <consortium name="US DOE Joint Genome Institute (JGI-PGF)"/>
            <person name="Walter F."/>
            <person name="Albersmeier A."/>
            <person name="Kalinowski J."/>
            <person name="Ruckert C."/>
        </authorList>
    </citation>
    <scope>NUCLEOTIDE SEQUENCE</scope>
    <source>
        <strain evidence="1">CGMCC 1.3617</strain>
    </source>
</reference>
<organism evidence="1 2">
    <name type="scientific">Neoroseomonas lacus</name>
    <dbReference type="NCBI Taxonomy" id="287609"/>
    <lineage>
        <taxon>Bacteria</taxon>
        <taxon>Pseudomonadati</taxon>
        <taxon>Pseudomonadota</taxon>
        <taxon>Alphaproteobacteria</taxon>
        <taxon>Acetobacterales</taxon>
        <taxon>Acetobacteraceae</taxon>
        <taxon>Neoroseomonas</taxon>
    </lineage>
</organism>
<reference evidence="1" key="2">
    <citation type="submission" date="2020-09" db="EMBL/GenBank/DDBJ databases">
        <authorList>
            <person name="Sun Q."/>
            <person name="Zhou Y."/>
        </authorList>
    </citation>
    <scope>NUCLEOTIDE SEQUENCE</scope>
    <source>
        <strain evidence="1">CGMCC 1.3617</strain>
    </source>
</reference>
<protein>
    <submittedName>
        <fullName evidence="1">Uncharacterized protein</fullName>
    </submittedName>
</protein>
<keyword evidence="2" id="KW-1185">Reference proteome</keyword>
<sequence>MGEALRDAYARACIEHTAACDALEAVKLRVRRAREECERLEAALQMTGLSGGIFPQLGCALEQPARQDVVPPRKRRGSG</sequence>
<name>A0A917NGI9_9PROT</name>
<evidence type="ECO:0000313" key="2">
    <source>
        <dbReference type="Proteomes" id="UP000661507"/>
    </source>
</evidence>
<comment type="caution">
    <text evidence="1">The sequence shown here is derived from an EMBL/GenBank/DDBJ whole genome shotgun (WGS) entry which is preliminary data.</text>
</comment>
<dbReference type="Proteomes" id="UP000661507">
    <property type="component" value="Unassembled WGS sequence"/>
</dbReference>
<proteinExistence type="predicted"/>
<dbReference type="RefSeq" id="WP_188965120.1">
    <property type="nucleotide sequence ID" value="NZ_BMKW01000001.1"/>
</dbReference>
<dbReference type="AlphaFoldDB" id="A0A917NGI9"/>